<accession>A0AAN6ZNT8</accession>
<evidence type="ECO:0000313" key="2">
    <source>
        <dbReference type="Proteomes" id="UP001302676"/>
    </source>
</evidence>
<sequence>MEPFTTHDLEKWREQWNTEMSHLPKDLQQPFPDPSQFKTATHMRNIIELLEQHDIACCIVGIKALCYYGAGRLCETIEFCVPTQQLEAANSIFSNGPASQNYTPWRGFNPVAEARLRCSLYHTFPRYRLNSEDDGALFDFYLVPSVDWRFECIPENFEYSAQCRLPYPKLQLFAQSLLERQNMSDIQDLVDGMDLTEEWGNEHLFGNETSPGAKDDYAHWVSNKNAQIRAALPDAVKNDPLTTILGTSLYELGDGPINFRENFNHLARTRQERIGPEYPPGTFVTKFRAKGSPDPRTEIRFDV</sequence>
<organism evidence="1 2">
    <name type="scientific">Dichotomopilus funicola</name>
    <dbReference type="NCBI Taxonomy" id="1934379"/>
    <lineage>
        <taxon>Eukaryota</taxon>
        <taxon>Fungi</taxon>
        <taxon>Dikarya</taxon>
        <taxon>Ascomycota</taxon>
        <taxon>Pezizomycotina</taxon>
        <taxon>Sordariomycetes</taxon>
        <taxon>Sordariomycetidae</taxon>
        <taxon>Sordariales</taxon>
        <taxon>Chaetomiaceae</taxon>
        <taxon>Dichotomopilus</taxon>
    </lineage>
</organism>
<dbReference type="Proteomes" id="UP001302676">
    <property type="component" value="Unassembled WGS sequence"/>
</dbReference>
<proteinExistence type="predicted"/>
<dbReference type="GeneID" id="87820166"/>
<gene>
    <name evidence="1" type="ORF">C8A04DRAFT_36518</name>
</gene>
<dbReference type="RefSeq" id="XP_062637890.1">
    <property type="nucleotide sequence ID" value="XM_062783553.1"/>
</dbReference>
<dbReference type="EMBL" id="MU853576">
    <property type="protein sequence ID" value="KAK4144519.1"/>
    <property type="molecule type" value="Genomic_DNA"/>
</dbReference>
<reference evidence="1" key="2">
    <citation type="submission" date="2023-05" db="EMBL/GenBank/DDBJ databases">
        <authorList>
            <consortium name="Lawrence Berkeley National Laboratory"/>
            <person name="Steindorff A."/>
            <person name="Hensen N."/>
            <person name="Bonometti L."/>
            <person name="Westerberg I."/>
            <person name="Brannstrom I.O."/>
            <person name="Guillou S."/>
            <person name="Cros-Aarteil S."/>
            <person name="Calhoun S."/>
            <person name="Haridas S."/>
            <person name="Kuo A."/>
            <person name="Mondo S."/>
            <person name="Pangilinan J."/>
            <person name="Riley R."/>
            <person name="Labutti K."/>
            <person name="Andreopoulos B."/>
            <person name="Lipzen A."/>
            <person name="Chen C."/>
            <person name="Yanf M."/>
            <person name="Daum C."/>
            <person name="Ng V."/>
            <person name="Clum A."/>
            <person name="Ohm R."/>
            <person name="Martin F."/>
            <person name="Silar P."/>
            <person name="Natvig D."/>
            <person name="Lalanne C."/>
            <person name="Gautier V."/>
            <person name="Ament-Velasquez S.L."/>
            <person name="Kruys A."/>
            <person name="Hutchinson M.I."/>
            <person name="Powell A.J."/>
            <person name="Barry K."/>
            <person name="Miller A.N."/>
            <person name="Grigoriev I.V."/>
            <person name="Debuchy R."/>
            <person name="Gladieux P."/>
            <person name="Thoren M.H."/>
            <person name="Johannesson H."/>
        </authorList>
    </citation>
    <scope>NUCLEOTIDE SEQUENCE</scope>
    <source>
        <strain evidence="1">CBS 141.50</strain>
    </source>
</reference>
<name>A0AAN6ZNT8_9PEZI</name>
<comment type="caution">
    <text evidence="1">The sequence shown here is derived from an EMBL/GenBank/DDBJ whole genome shotgun (WGS) entry which is preliminary data.</text>
</comment>
<dbReference type="AlphaFoldDB" id="A0AAN6ZNT8"/>
<reference evidence="1" key="1">
    <citation type="journal article" date="2023" name="Mol. Phylogenet. Evol.">
        <title>Genome-scale phylogeny and comparative genomics of the fungal order Sordariales.</title>
        <authorList>
            <person name="Hensen N."/>
            <person name="Bonometti L."/>
            <person name="Westerberg I."/>
            <person name="Brannstrom I.O."/>
            <person name="Guillou S."/>
            <person name="Cros-Aarteil S."/>
            <person name="Calhoun S."/>
            <person name="Haridas S."/>
            <person name="Kuo A."/>
            <person name="Mondo S."/>
            <person name="Pangilinan J."/>
            <person name="Riley R."/>
            <person name="LaButti K."/>
            <person name="Andreopoulos B."/>
            <person name="Lipzen A."/>
            <person name="Chen C."/>
            <person name="Yan M."/>
            <person name="Daum C."/>
            <person name="Ng V."/>
            <person name="Clum A."/>
            <person name="Steindorff A."/>
            <person name="Ohm R.A."/>
            <person name="Martin F."/>
            <person name="Silar P."/>
            <person name="Natvig D.O."/>
            <person name="Lalanne C."/>
            <person name="Gautier V."/>
            <person name="Ament-Velasquez S.L."/>
            <person name="Kruys A."/>
            <person name="Hutchinson M.I."/>
            <person name="Powell A.J."/>
            <person name="Barry K."/>
            <person name="Miller A.N."/>
            <person name="Grigoriev I.V."/>
            <person name="Debuchy R."/>
            <person name="Gladieux P."/>
            <person name="Hiltunen Thoren M."/>
            <person name="Johannesson H."/>
        </authorList>
    </citation>
    <scope>NUCLEOTIDE SEQUENCE</scope>
    <source>
        <strain evidence="1">CBS 141.50</strain>
    </source>
</reference>
<evidence type="ECO:0000313" key="1">
    <source>
        <dbReference type="EMBL" id="KAK4144519.1"/>
    </source>
</evidence>
<protein>
    <submittedName>
        <fullName evidence="1">Uncharacterized protein</fullName>
    </submittedName>
</protein>
<keyword evidence="2" id="KW-1185">Reference proteome</keyword>